<dbReference type="InterPro" id="IPR014889">
    <property type="entry name" value="Transc_factor_DP_C"/>
</dbReference>
<dbReference type="InterPro" id="IPR036390">
    <property type="entry name" value="WH_DNA-bd_sf"/>
</dbReference>
<dbReference type="SMART" id="SM01372">
    <property type="entry name" value="E2F_TDP"/>
    <property type="match status" value="1"/>
</dbReference>
<dbReference type="InterPro" id="IPR038168">
    <property type="entry name" value="TF_DP_C_sf"/>
</dbReference>
<accession>L8HDJ6</accession>
<evidence type="ECO:0000256" key="1">
    <source>
        <dbReference type="ARBA" id="ARBA00004123"/>
    </source>
</evidence>
<dbReference type="CDD" id="cd14458">
    <property type="entry name" value="DP_DD"/>
    <property type="match status" value="1"/>
</dbReference>
<dbReference type="KEGG" id="acan:ACA1_396240"/>
<gene>
    <name evidence="11" type="ORF">ACA1_396240</name>
</gene>
<dbReference type="GO" id="GO:0000977">
    <property type="term" value="F:RNA polymerase II transcription regulatory region sequence-specific DNA binding"/>
    <property type="evidence" value="ECO:0007669"/>
    <property type="project" value="TreeGrafter"/>
</dbReference>
<dbReference type="SMART" id="SM01138">
    <property type="entry name" value="DP"/>
    <property type="match status" value="1"/>
</dbReference>
<reference evidence="11 12" key="1">
    <citation type="journal article" date="2013" name="Genome Biol.">
        <title>Genome of Acanthamoeba castellanii highlights extensive lateral gene transfer and early evolution of tyrosine kinase signaling.</title>
        <authorList>
            <person name="Clarke M."/>
            <person name="Lohan A.J."/>
            <person name="Liu B."/>
            <person name="Lagkouvardos I."/>
            <person name="Roy S."/>
            <person name="Zafar N."/>
            <person name="Bertelli C."/>
            <person name="Schilde C."/>
            <person name="Kianianmomeni A."/>
            <person name="Burglin T.R."/>
            <person name="Frech C."/>
            <person name="Turcotte B."/>
            <person name="Kopec K.O."/>
            <person name="Synnott J.M."/>
            <person name="Choo C."/>
            <person name="Paponov I."/>
            <person name="Finkler A."/>
            <person name="Soon Heng Tan C."/>
            <person name="Hutchins A.P."/>
            <person name="Weinmeier T."/>
            <person name="Rattei T."/>
            <person name="Chu J.S."/>
            <person name="Gimenez G."/>
            <person name="Irimia M."/>
            <person name="Rigden D.J."/>
            <person name="Fitzpatrick D.A."/>
            <person name="Lorenzo-Morales J."/>
            <person name="Bateman A."/>
            <person name="Chiu C.H."/>
            <person name="Tang P."/>
            <person name="Hegemann P."/>
            <person name="Fromm H."/>
            <person name="Raoult D."/>
            <person name="Greub G."/>
            <person name="Miranda-Saavedra D."/>
            <person name="Chen N."/>
            <person name="Nash P."/>
            <person name="Ginger M.L."/>
            <person name="Horn M."/>
            <person name="Schaap P."/>
            <person name="Caler L."/>
            <person name="Loftus B."/>
        </authorList>
    </citation>
    <scope>NUCLEOTIDE SEQUENCE [LARGE SCALE GENOMIC DNA]</scope>
    <source>
        <strain evidence="11 12">Neff</strain>
    </source>
</reference>
<dbReference type="Gene3D" id="1.10.10.10">
    <property type="entry name" value="Winged helix-like DNA-binding domain superfamily/Winged helix DNA-binding domain"/>
    <property type="match status" value="1"/>
</dbReference>
<evidence type="ECO:0000256" key="5">
    <source>
        <dbReference type="ARBA" id="ARBA00023163"/>
    </source>
</evidence>
<feature type="compositionally biased region" description="Basic residues" evidence="8">
    <location>
        <begin position="92"/>
        <end position="105"/>
    </location>
</feature>
<keyword evidence="3 7" id="KW-0805">Transcription regulation</keyword>
<evidence type="ECO:0000256" key="6">
    <source>
        <dbReference type="ARBA" id="ARBA00023242"/>
    </source>
</evidence>
<evidence type="ECO:0000259" key="9">
    <source>
        <dbReference type="SMART" id="SM01138"/>
    </source>
</evidence>
<feature type="domain" description="E2F/DP family winged-helix DNA-binding" evidence="10">
    <location>
        <begin position="103"/>
        <end position="188"/>
    </location>
</feature>
<feature type="region of interest" description="Disordered" evidence="8">
    <location>
        <begin position="62"/>
        <end position="105"/>
    </location>
</feature>
<keyword evidence="12" id="KW-1185">Reference proteome</keyword>
<dbReference type="InterPro" id="IPR003316">
    <property type="entry name" value="E2F_WHTH_DNA-bd_dom"/>
</dbReference>
<dbReference type="GO" id="GO:0000981">
    <property type="term" value="F:DNA-binding transcription factor activity, RNA polymerase II-specific"/>
    <property type="evidence" value="ECO:0007669"/>
    <property type="project" value="TreeGrafter"/>
</dbReference>
<name>L8HDJ6_ACACF</name>
<dbReference type="STRING" id="1257118.L8HDJ6"/>
<dbReference type="Pfam" id="PF02319">
    <property type="entry name" value="WHD_E2F_TDP"/>
    <property type="match status" value="1"/>
</dbReference>
<dbReference type="AlphaFoldDB" id="L8HDJ6"/>
<dbReference type="PANTHER" id="PTHR12548">
    <property type="entry name" value="TRANSCRIPTION FACTOR DP"/>
    <property type="match status" value="1"/>
</dbReference>
<dbReference type="GO" id="GO:0005634">
    <property type="term" value="C:nucleus"/>
    <property type="evidence" value="ECO:0007669"/>
    <property type="project" value="UniProtKB-SubCell"/>
</dbReference>
<evidence type="ECO:0000256" key="8">
    <source>
        <dbReference type="SAM" id="MobiDB-lite"/>
    </source>
</evidence>
<evidence type="ECO:0000259" key="10">
    <source>
        <dbReference type="SMART" id="SM01372"/>
    </source>
</evidence>
<protein>
    <submittedName>
        <fullName evidence="11">Transcription factor e2f/dimerization partner (Tdp) domain containing protein</fullName>
    </submittedName>
</protein>
<sequence length="347" mass="38323">MESQTGEWAEPLDAPFDGIEDIAKHSGIVQNGELPVFKAYSSTTASPFQAPSLADDALMTMKRKEPSTPPGPVALATTTSSAEVASSPPAGSRKKRRTQNRGAKNKGLRHFSLKVCEKVQSKRVTTYNEVADELVTELQMLAAAGQAEGMGNNSSSQKNIRRRVYDALNVLMAMDIITKEKKEIRWVGLPTHSKQDLHKLEVRLVSKPIAVSDQEARLERIRKKSDHLEELVSQQRSYANLLARNSKADPGHMADASAKIHLPFILVNTRNTTEIECEMAEDHSEYFFNFSAPFEIHDDTEVLKRAGMDREQPGTPSHTVAPIRLSVTSPHTTATASTLPRPPMPFT</sequence>
<evidence type="ECO:0000256" key="7">
    <source>
        <dbReference type="RuleBase" id="RU003796"/>
    </source>
</evidence>
<dbReference type="SUPFAM" id="SSF144074">
    <property type="entry name" value="E2F-DP heterodimerization region"/>
    <property type="match status" value="1"/>
</dbReference>
<keyword evidence="6 7" id="KW-0539">Nucleus</keyword>
<proteinExistence type="inferred from homology"/>
<organism evidence="11 12">
    <name type="scientific">Acanthamoeba castellanii (strain ATCC 30010 / Neff)</name>
    <dbReference type="NCBI Taxonomy" id="1257118"/>
    <lineage>
        <taxon>Eukaryota</taxon>
        <taxon>Amoebozoa</taxon>
        <taxon>Discosea</taxon>
        <taxon>Longamoebia</taxon>
        <taxon>Centramoebida</taxon>
        <taxon>Acanthamoebidae</taxon>
        <taxon>Acanthamoeba</taxon>
    </lineage>
</organism>
<dbReference type="Pfam" id="PF08781">
    <property type="entry name" value="DP"/>
    <property type="match status" value="1"/>
</dbReference>
<feature type="compositionally biased region" description="Low complexity" evidence="8">
    <location>
        <begin position="74"/>
        <end position="91"/>
    </location>
</feature>
<dbReference type="FunFam" id="1.10.10.10:FF:000047">
    <property type="entry name" value="Transcription factor"/>
    <property type="match status" value="1"/>
</dbReference>
<dbReference type="RefSeq" id="XP_004351615.1">
    <property type="nucleotide sequence ID" value="XM_004351563.1"/>
</dbReference>
<evidence type="ECO:0000313" key="11">
    <source>
        <dbReference type="EMBL" id="ELR22838.1"/>
    </source>
</evidence>
<comment type="subcellular location">
    <subcellularLocation>
        <location evidence="1 7">Nucleus</location>
    </subcellularLocation>
</comment>
<dbReference type="SUPFAM" id="SSF46785">
    <property type="entry name" value="Winged helix' DNA-binding domain"/>
    <property type="match status" value="1"/>
</dbReference>
<dbReference type="VEuPathDB" id="AmoebaDB:ACA1_396240"/>
<evidence type="ECO:0000256" key="2">
    <source>
        <dbReference type="ARBA" id="ARBA00010940"/>
    </source>
</evidence>
<dbReference type="EMBL" id="KB007869">
    <property type="protein sequence ID" value="ELR22838.1"/>
    <property type="molecule type" value="Genomic_DNA"/>
</dbReference>
<comment type="similarity">
    <text evidence="2 7">Belongs to the E2F/DP family.</text>
</comment>
<dbReference type="InterPro" id="IPR015648">
    <property type="entry name" value="Transcrpt_fac_DP"/>
</dbReference>
<dbReference type="OrthoDB" id="552115at2759"/>
<dbReference type="InterPro" id="IPR036388">
    <property type="entry name" value="WH-like_DNA-bd_sf"/>
</dbReference>
<dbReference type="OMA" id="TEIECEM"/>
<keyword evidence="5 7" id="KW-0804">Transcription</keyword>
<dbReference type="InterPro" id="IPR037241">
    <property type="entry name" value="E2F-DP_heterodim"/>
</dbReference>
<feature type="compositionally biased region" description="Polar residues" evidence="8">
    <location>
        <begin position="327"/>
        <end position="338"/>
    </location>
</feature>
<keyword evidence="4 7" id="KW-0238">DNA-binding</keyword>
<evidence type="ECO:0000313" key="12">
    <source>
        <dbReference type="Proteomes" id="UP000011083"/>
    </source>
</evidence>
<dbReference type="PANTHER" id="PTHR12548:SF9">
    <property type="entry name" value="TRANSCRIPTION FACTOR DP"/>
    <property type="match status" value="1"/>
</dbReference>
<dbReference type="Gene3D" id="1.20.140.80">
    <property type="entry name" value="Transcription factor DP"/>
    <property type="match status" value="1"/>
</dbReference>
<dbReference type="GO" id="GO:0051726">
    <property type="term" value="P:regulation of cell cycle"/>
    <property type="evidence" value="ECO:0007669"/>
    <property type="project" value="InterPro"/>
</dbReference>
<feature type="domain" description="Transcription factor DP C-terminal" evidence="9">
    <location>
        <begin position="214"/>
        <end position="337"/>
    </location>
</feature>
<dbReference type="GO" id="GO:0005667">
    <property type="term" value="C:transcription regulator complex"/>
    <property type="evidence" value="ECO:0007669"/>
    <property type="project" value="InterPro"/>
</dbReference>
<evidence type="ECO:0000256" key="4">
    <source>
        <dbReference type="ARBA" id="ARBA00023125"/>
    </source>
</evidence>
<feature type="region of interest" description="Disordered" evidence="8">
    <location>
        <begin position="327"/>
        <end position="347"/>
    </location>
</feature>
<evidence type="ECO:0000256" key="3">
    <source>
        <dbReference type="ARBA" id="ARBA00023015"/>
    </source>
</evidence>
<dbReference type="GeneID" id="14923801"/>
<dbReference type="Proteomes" id="UP000011083">
    <property type="component" value="Unassembled WGS sequence"/>
</dbReference>